<dbReference type="InterPro" id="IPR026881">
    <property type="entry name" value="WYL_dom"/>
</dbReference>
<reference evidence="3" key="1">
    <citation type="submission" date="2020-10" db="EMBL/GenBank/DDBJ databases">
        <title>Genome-based taxonomic classification of the species Anabaenopsis elenkinii.</title>
        <authorList>
            <person name="Delbaje E."/>
            <person name="Andreote A.P.D."/>
            <person name="Pellegrinetti T.A."/>
            <person name="Cruz R.B."/>
            <person name="Branco L.H.Z."/>
            <person name="Fiore M.F."/>
        </authorList>
    </citation>
    <scope>NUCLEOTIDE SEQUENCE [LARGE SCALE GENOMIC DNA]</scope>
    <source>
        <strain evidence="3">CCIBt3563</strain>
    </source>
</reference>
<feature type="domain" description="WYL" evidence="1">
    <location>
        <begin position="233"/>
        <end position="289"/>
    </location>
</feature>
<organism evidence="2 3">
    <name type="scientific">Anabaenopsis elenkinii CCIBt3563</name>
    <dbReference type="NCBI Taxonomy" id="2779889"/>
    <lineage>
        <taxon>Bacteria</taxon>
        <taxon>Bacillati</taxon>
        <taxon>Cyanobacteriota</taxon>
        <taxon>Cyanophyceae</taxon>
        <taxon>Nostocales</taxon>
        <taxon>Nodulariaceae</taxon>
        <taxon>Anabaenopsis</taxon>
    </lineage>
</organism>
<evidence type="ECO:0000259" key="1">
    <source>
        <dbReference type="Pfam" id="PF13280"/>
    </source>
</evidence>
<evidence type="ECO:0000313" key="3">
    <source>
        <dbReference type="Proteomes" id="UP000593846"/>
    </source>
</evidence>
<dbReference type="EMBL" id="CP063311">
    <property type="protein sequence ID" value="QOV22546.1"/>
    <property type="molecule type" value="Genomic_DNA"/>
</dbReference>
<dbReference type="KEGG" id="aee:IM676_18105"/>
<evidence type="ECO:0000313" key="2">
    <source>
        <dbReference type="EMBL" id="QOV22546.1"/>
    </source>
</evidence>
<sequence length="456" mass="54040">MFHQPTFVDTPQIELLQWLARGSLKQNLSRAIRLWVWLHYLYGQDPLPLSNSFTFAQWRDAFFTSTHPKGEAIPQLHDVNCPCTKTTATWLLQGGIIKSQWQKSLLTHTGISEAKLYEILQQRLFGVTRRSLQADLEILAEIGWLEYRQQKYHRVKKFPSRPIMTTSAASDELNFLNQEDLAAIAQNHSQMIRGVQRFCFQLDYVIPRKTIDLVDDWQHKLREIWEQEPVPPLELTYNSARLKHTVQCIVYPVCIYYVQRAVYLCALGESPDRKTDWYNYRLDRIHHITPIEWANPSIPQVLQQRYYKGNLPSPDEIEREMSQAWGFDFYLPPRLMLLRFDRDHHDRYIRDTVRHRTFEAVTYQEAKYLIQQHTSVLEQQALLHILKQRSSQDAYYRVQYRHLDYNVSMRIRAWRPKAEVIMPLDLRQSIGADVAAEYLLYLGQENDEHPKINGKI</sequence>
<gene>
    <name evidence="2" type="ORF">IM676_18105</name>
</gene>
<dbReference type="InterPro" id="IPR023816">
    <property type="entry name" value="CRISPR-assoc_CYA0889"/>
</dbReference>
<dbReference type="NCBIfam" id="TIGR03985">
    <property type="entry name" value="TIGR03985 family CRISPR-associated protein"/>
    <property type="match status" value="1"/>
</dbReference>
<proteinExistence type="predicted"/>
<dbReference type="Proteomes" id="UP000593846">
    <property type="component" value="Chromosome"/>
</dbReference>
<accession>A0A7S6U3M7</accession>
<protein>
    <submittedName>
        <fullName evidence="2">TIGR03985 family CRISPR-associated protein</fullName>
    </submittedName>
</protein>
<dbReference type="Pfam" id="PF13280">
    <property type="entry name" value="WYL"/>
    <property type="match status" value="1"/>
</dbReference>
<dbReference type="RefSeq" id="WP_200988170.1">
    <property type="nucleotide sequence ID" value="NZ_CP063311.1"/>
</dbReference>
<dbReference type="AlphaFoldDB" id="A0A7S6U3M7"/>
<name>A0A7S6U3M7_9CYAN</name>
<keyword evidence="3" id="KW-1185">Reference proteome</keyword>